<keyword evidence="2" id="KW-1133">Transmembrane helix</keyword>
<protein>
    <submittedName>
        <fullName evidence="3">Uncharacterized protein</fullName>
    </submittedName>
</protein>
<organism evidence="3 4">
    <name type="scientific">Nepenthes gracilis</name>
    <name type="common">Slender pitcher plant</name>
    <dbReference type="NCBI Taxonomy" id="150966"/>
    <lineage>
        <taxon>Eukaryota</taxon>
        <taxon>Viridiplantae</taxon>
        <taxon>Streptophyta</taxon>
        <taxon>Embryophyta</taxon>
        <taxon>Tracheophyta</taxon>
        <taxon>Spermatophyta</taxon>
        <taxon>Magnoliopsida</taxon>
        <taxon>eudicotyledons</taxon>
        <taxon>Gunneridae</taxon>
        <taxon>Pentapetalae</taxon>
        <taxon>Caryophyllales</taxon>
        <taxon>Nepenthaceae</taxon>
        <taxon>Nepenthes</taxon>
    </lineage>
</organism>
<sequence length="100" mass="11536">MEKYRFLGSGQTPRERKRRREMRSLKACDAETENGEGGKCERWPLSLSTPSIVRTQRQRTEGNLRNRSAPSRVRRQIILVMTASTWPLALFPLLLPQKPG</sequence>
<feature type="region of interest" description="Disordered" evidence="1">
    <location>
        <begin position="1"/>
        <end position="42"/>
    </location>
</feature>
<reference evidence="3" key="1">
    <citation type="submission" date="2023-05" db="EMBL/GenBank/DDBJ databases">
        <title>Nepenthes gracilis genome sequencing.</title>
        <authorList>
            <person name="Fukushima K."/>
        </authorList>
    </citation>
    <scope>NUCLEOTIDE SEQUENCE</scope>
    <source>
        <strain evidence="3">SING2019-196</strain>
    </source>
</reference>
<evidence type="ECO:0000313" key="3">
    <source>
        <dbReference type="EMBL" id="GMH22554.1"/>
    </source>
</evidence>
<proteinExistence type="predicted"/>
<dbReference type="EMBL" id="BSYO01000024">
    <property type="protein sequence ID" value="GMH22554.1"/>
    <property type="molecule type" value="Genomic_DNA"/>
</dbReference>
<gene>
    <name evidence="3" type="ORF">Nepgr_024397</name>
</gene>
<evidence type="ECO:0000313" key="4">
    <source>
        <dbReference type="Proteomes" id="UP001279734"/>
    </source>
</evidence>
<accession>A0AAD3T4K4</accession>
<evidence type="ECO:0000256" key="2">
    <source>
        <dbReference type="SAM" id="Phobius"/>
    </source>
</evidence>
<keyword evidence="2" id="KW-0812">Transmembrane</keyword>
<feature type="transmembrane region" description="Helical" evidence="2">
    <location>
        <begin position="77"/>
        <end position="95"/>
    </location>
</feature>
<name>A0AAD3T4K4_NEPGR</name>
<comment type="caution">
    <text evidence="3">The sequence shown here is derived from an EMBL/GenBank/DDBJ whole genome shotgun (WGS) entry which is preliminary data.</text>
</comment>
<keyword evidence="2" id="KW-0472">Membrane</keyword>
<dbReference type="AlphaFoldDB" id="A0AAD3T4K4"/>
<keyword evidence="4" id="KW-1185">Reference proteome</keyword>
<evidence type="ECO:0000256" key="1">
    <source>
        <dbReference type="SAM" id="MobiDB-lite"/>
    </source>
</evidence>
<dbReference type="Proteomes" id="UP001279734">
    <property type="component" value="Unassembled WGS sequence"/>
</dbReference>